<evidence type="ECO:0000313" key="1">
    <source>
        <dbReference type="EMBL" id="MFC4198066.1"/>
    </source>
</evidence>
<gene>
    <name evidence="1" type="ORF">ACFOUY_15275</name>
</gene>
<dbReference type="Proteomes" id="UP001595792">
    <property type="component" value="Unassembled WGS sequence"/>
</dbReference>
<reference evidence="2" key="1">
    <citation type="journal article" date="2019" name="Int. J. Syst. Evol. Microbiol.">
        <title>The Global Catalogue of Microorganisms (GCM) 10K type strain sequencing project: providing services to taxonomists for standard genome sequencing and annotation.</title>
        <authorList>
            <consortium name="The Broad Institute Genomics Platform"/>
            <consortium name="The Broad Institute Genome Sequencing Center for Infectious Disease"/>
            <person name="Wu L."/>
            <person name="Ma J."/>
        </authorList>
    </citation>
    <scope>NUCLEOTIDE SEQUENCE [LARGE SCALE GENOMIC DNA]</scope>
    <source>
        <strain evidence="2">CCM 8689</strain>
    </source>
</reference>
<organism evidence="1 2">
    <name type="scientific">Pedobacter jamesrossensis</name>
    <dbReference type="NCBI Taxonomy" id="1908238"/>
    <lineage>
        <taxon>Bacteria</taxon>
        <taxon>Pseudomonadati</taxon>
        <taxon>Bacteroidota</taxon>
        <taxon>Sphingobacteriia</taxon>
        <taxon>Sphingobacteriales</taxon>
        <taxon>Sphingobacteriaceae</taxon>
        <taxon>Pedobacter</taxon>
    </lineage>
</organism>
<proteinExistence type="predicted"/>
<accession>A0ABV8NNV8</accession>
<protein>
    <submittedName>
        <fullName evidence="1">Uncharacterized protein</fullName>
    </submittedName>
</protein>
<keyword evidence="2" id="KW-1185">Reference proteome</keyword>
<sequence>MVFKLAPSKFKELSKLVDLNIKTVTVLTEIEDVPQEYGAIFIKKTDLEVLFEDFEKSLSR</sequence>
<evidence type="ECO:0000313" key="2">
    <source>
        <dbReference type="Proteomes" id="UP001595792"/>
    </source>
</evidence>
<comment type="caution">
    <text evidence="1">The sequence shown here is derived from an EMBL/GenBank/DDBJ whole genome shotgun (WGS) entry which is preliminary data.</text>
</comment>
<dbReference type="RefSeq" id="WP_378961840.1">
    <property type="nucleotide sequence ID" value="NZ_JBHRXC010000016.1"/>
</dbReference>
<name>A0ABV8NNV8_9SPHI</name>
<dbReference type="EMBL" id="JBHSBY010000133">
    <property type="protein sequence ID" value="MFC4198066.1"/>
    <property type="molecule type" value="Genomic_DNA"/>
</dbReference>